<evidence type="ECO:0000313" key="1">
    <source>
        <dbReference type="EMBL" id="SDW96629.1"/>
    </source>
</evidence>
<accession>A0A1H2XW80</accession>
<dbReference type="EMBL" id="FNND01000006">
    <property type="protein sequence ID" value="SDW96629.1"/>
    <property type="molecule type" value="Genomic_DNA"/>
</dbReference>
<organism evidence="1 2">
    <name type="scientific">Capnocytophaga granulosa</name>
    <dbReference type="NCBI Taxonomy" id="45242"/>
    <lineage>
        <taxon>Bacteria</taxon>
        <taxon>Pseudomonadati</taxon>
        <taxon>Bacteroidota</taxon>
        <taxon>Flavobacteriia</taxon>
        <taxon>Flavobacteriales</taxon>
        <taxon>Flavobacteriaceae</taxon>
        <taxon>Capnocytophaga</taxon>
    </lineage>
</organism>
<reference evidence="1 2" key="1">
    <citation type="submission" date="2016-10" db="EMBL/GenBank/DDBJ databases">
        <authorList>
            <person name="Varghese N."/>
            <person name="Submissions S."/>
        </authorList>
    </citation>
    <scope>NUCLEOTIDE SEQUENCE [LARGE SCALE GENOMIC DNA]</scope>
    <source>
        <strain evidence="1 2">DSM 11449</strain>
    </source>
</reference>
<protein>
    <submittedName>
        <fullName evidence="1">Uncharacterized protein</fullName>
    </submittedName>
</protein>
<dbReference type="Proteomes" id="UP000182771">
    <property type="component" value="Unassembled WGS sequence"/>
</dbReference>
<comment type="caution">
    <text evidence="1">The sequence shown here is derived from an EMBL/GenBank/DDBJ whole genome shotgun (WGS) entry which is preliminary data.</text>
</comment>
<keyword evidence="2" id="KW-1185">Reference proteome</keyword>
<evidence type="ECO:0000313" key="2">
    <source>
        <dbReference type="Proteomes" id="UP000182771"/>
    </source>
</evidence>
<name>A0A1H2XW80_9FLAO</name>
<gene>
    <name evidence="1" type="ORF">SAMN05444420_1065</name>
</gene>
<dbReference type="AlphaFoldDB" id="A0A1H2XW80"/>
<proteinExistence type="predicted"/>
<sequence>MSRYRKGTFKVDFMRNLFLLFFTLCSYVGFAQSDSLAITRPRRYPPSCDCFQGIINLTPRLAYTYADAKSSHFAGLMLHNDCIACGGGFYAGVHFAGRDSHRVVPEVGAEFYHLLLGYGVSLSTEAITPRVGLSFFNLLRVDAGYAIPWAKAPLFKGFTLSIITDIRLLSYPLLL</sequence>